<sequence length="125" mass="13666">MTNITIVDVHENKVKFISSLGKGVAIWCGESPKVGGCYHVELDVDDMFEWGVNINSTNKKTSTIKMLDNELSFTAQILSYENDGVLTVSLGGEVIFLDVNSSPGTIKYVSFSTPVNNVSLYPVEL</sequence>
<gene>
    <name evidence="1" type="ORF">DP202_26605</name>
</gene>
<evidence type="ECO:0000313" key="2">
    <source>
        <dbReference type="Proteomes" id="UP000251576"/>
    </source>
</evidence>
<proteinExistence type="predicted"/>
<evidence type="ECO:0000313" key="1">
    <source>
        <dbReference type="EMBL" id="RAZ60729.1"/>
    </source>
</evidence>
<reference evidence="1 2" key="1">
    <citation type="submission" date="2018-06" db="EMBL/GenBank/DDBJ databases">
        <title>ACT-28, a chromosomally-encoded AmpC with carbapenemase activity from Enterobacter kobei.</title>
        <authorList>
            <person name="Jousset A.B."/>
            <person name="Oueslati S."/>
            <person name="Bernabeu S."/>
            <person name="Takissian J."/>
            <person name="Creton E."/>
            <person name="Vogel A."/>
            <person name="Cotellon G."/>
            <person name="Bonnin R.A."/>
            <person name="Dortet L."/>
            <person name="Naas T."/>
        </authorList>
    </citation>
    <scope>NUCLEOTIDE SEQUENCE [LARGE SCALE GENOMIC DNA]</scope>
    <source>
        <strain evidence="1 2">99B3</strain>
    </source>
</reference>
<protein>
    <submittedName>
        <fullName evidence="1">Uncharacterized protein</fullName>
    </submittedName>
</protein>
<dbReference type="RefSeq" id="WP_014072450.1">
    <property type="nucleotide sequence ID" value="NZ_CABMNQ010000115.1"/>
</dbReference>
<accession>A0A330FYW0</accession>
<dbReference type="GeneID" id="88091952"/>
<comment type="caution">
    <text evidence="1">The sequence shown here is derived from an EMBL/GenBank/DDBJ whole genome shotgun (WGS) entry which is preliminary data.</text>
</comment>
<organism evidence="1 2">
    <name type="scientific">Enterobacter cloacae</name>
    <dbReference type="NCBI Taxonomy" id="550"/>
    <lineage>
        <taxon>Bacteria</taxon>
        <taxon>Pseudomonadati</taxon>
        <taxon>Pseudomonadota</taxon>
        <taxon>Gammaproteobacteria</taxon>
        <taxon>Enterobacterales</taxon>
        <taxon>Enterobacteriaceae</taxon>
        <taxon>Enterobacter</taxon>
        <taxon>Enterobacter cloacae complex</taxon>
    </lineage>
</organism>
<dbReference type="EMBL" id="QMDH01000115">
    <property type="protein sequence ID" value="RAZ60729.1"/>
    <property type="molecule type" value="Genomic_DNA"/>
</dbReference>
<dbReference type="Proteomes" id="UP000251576">
    <property type="component" value="Unassembled WGS sequence"/>
</dbReference>
<name>A0A330FYW0_ENTCL</name>
<dbReference type="AlphaFoldDB" id="A0A330FYW0"/>